<gene>
    <name evidence="13" type="ordered locus">Echvi_1698</name>
</gene>
<dbReference type="Proteomes" id="UP000010796">
    <property type="component" value="Chromosome"/>
</dbReference>
<dbReference type="InterPro" id="IPR050347">
    <property type="entry name" value="Bact_Beta-galactosidase"/>
</dbReference>
<dbReference type="KEGG" id="evi:Echvi_1698"/>
<reference evidence="14" key="1">
    <citation type="submission" date="2012-02" db="EMBL/GenBank/DDBJ databases">
        <title>The complete genome of Echinicola vietnamensis DSM 17526.</title>
        <authorList>
            <person name="Lucas S."/>
            <person name="Copeland A."/>
            <person name="Lapidus A."/>
            <person name="Glavina del Rio T."/>
            <person name="Dalin E."/>
            <person name="Tice H."/>
            <person name="Bruce D."/>
            <person name="Goodwin L."/>
            <person name="Pitluck S."/>
            <person name="Peters L."/>
            <person name="Ovchinnikova G."/>
            <person name="Teshima H."/>
            <person name="Kyrpides N."/>
            <person name="Mavromatis K."/>
            <person name="Ivanova N."/>
            <person name="Brettin T."/>
            <person name="Detter J.C."/>
            <person name="Han C."/>
            <person name="Larimer F."/>
            <person name="Land M."/>
            <person name="Hauser L."/>
            <person name="Markowitz V."/>
            <person name="Cheng J.-F."/>
            <person name="Hugenholtz P."/>
            <person name="Woyke T."/>
            <person name="Wu D."/>
            <person name="Brambilla E."/>
            <person name="Klenk H.-P."/>
            <person name="Eisen J.A."/>
        </authorList>
    </citation>
    <scope>NUCLEOTIDE SEQUENCE [LARGE SCALE GENOMIC DNA]</scope>
    <source>
        <strain evidence="14">DSM 17526 / LMG 23754 / KMM 6221</strain>
    </source>
</reference>
<dbReference type="InterPro" id="IPR023232">
    <property type="entry name" value="Glyco_hydro_2_AS"/>
</dbReference>
<keyword evidence="6 10" id="KW-0378">Hydrolase</keyword>
<proteinExistence type="inferred from homology"/>
<evidence type="ECO:0000256" key="7">
    <source>
        <dbReference type="ARBA" id="ARBA00022837"/>
    </source>
</evidence>
<evidence type="ECO:0000256" key="8">
    <source>
        <dbReference type="ARBA" id="ARBA00023295"/>
    </source>
</evidence>
<dbReference type="PANTHER" id="PTHR46323">
    <property type="entry name" value="BETA-GALACTOSIDASE"/>
    <property type="match status" value="1"/>
</dbReference>
<comment type="similarity">
    <text evidence="3 10">Belongs to the glycosyl hydrolase 2 family.</text>
</comment>
<keyword evidence="7" id="KW-0106">Calcium</keyword>
<keyword evidence="11" id="KW-0732">Signal</keyword>
<dbReference type="Gene3D" id="3.20.20.80">
    <property type="entry name" value="Glycosidases"/>
    <property type="match status" value="1"/>
</dbReference>
<comment type="subunit">
    <text evidence="4">Monomer.</text>
</comment>
<dbReference type="InterPro" id="IPR006102">
    <property type="entry name" value="Ig-like_GH2"/>
</dbReference>
<sequence>MRNVFCIAFVIFLSGHALFAQTVTGEPAAIPHRPEKFHLNPWEDPLITSLNRMPARTTAYSYKDAETAKIGDREESRIQLLNGDWDFHFAMNMKEAPSDFYRSRVTGWDKIEVPSNWELKGYDKPIYKSAVYPFRPINPPYVPEDYNGVGSYQRTFELEENWEDMNITLHFGAVSSAFKVWLNGEFVGYGEDSFLPSEFNITPYLRSGENVLSVQVLRWSDGSYLEDQDHWRLSGIQREVFLMAEPKLRVYDFHWQATLAEDYTNATFSLRPKVENLTGERVPDSKLTAQLFDAEGKPVFATPLEMAVEDILNESYPRLDNVKFGLLEATVENPHLWSDEHPYLYTLVIGLEGAKGQLLEAKSCKVGFRDIRFDPETSKLLINGKETYIYGVNRHDHHPVRGKALTRQDIEEDVKTIKQFNFNTIRTSHYPNDPYFYELCDEYGILVIDEANHETHGIGGKLSNDTQWTHAYMERVSRMVQRDKNHPSIIFWSLGNEAGRGPNHAAMAAWVHDVDITRPVHYEPAQGNHRAEGYIPPNHPDYPKDHAHRIQVPTDQPYVDMVSRFYPGIFTPDLLVNQHADHRPIVFIEYSHSMGNSTGNMKELWDKFRSLPQVIGGCIWDFKDQGLLKQTDDGEAFYAYGGDFDEERHDGNFCINGIVASDGRPKAAMYECKWVYQPVEMTWEDSTEMTVRIHNRHADKSLEDYLFELSLLQNGERVNRRDLPNLALAAGEDTVINLKPYLPDLQPGDEYLAHLTFSLSEEELWAGKGHEVAQQQFQVQKGNSPEFPAPRQAFEVEESVTNILVKGEGFQVAFGKSTGALESYQLAGEEQISQPMALSFSRPLTDNDRKGWKPHEKLKVWYEATPKLSDMSSSKEEDGSIEVTSKYALIDGKAEATVVYTVLAGGVVKVDYTLIPLDDLPNLPKVGMHLGIRREYDQIRWYGKGPVENYIDKNHGFMAGIYQQPIDQFMEPYVMPQENGNRTDVRWMELTDKSGENGLNITADSLLSMSAWPFTAENINAAEHTYELDDAGFITVNIDLAQMGVGGNDSWSDVAQPLQQYQLPAKPYRYSYYIRAKRKD</sequence>
<keyword evidence="14" id="KW-1185">Reference proteome</keyword>
<dbReference type="InterPro" id="IPR006101">
    <property type="entry name" value="Glyco_hydro_2"/>
</dbReference>
<dbReference type="Gene3D" id="2.70.98.10">
    <property type="match status" value="1"/>
</dbReference>
<feature type="domain" description="Beta galactosidase small chain/" evidence="12">
    <location>
        <begin position="804"/>
        <end position="1075"/>
    </location>
</feature>
<dbReference type="InterPro" id="IPR006103">
    <property type="entry name" value="Glyco_hydro_2_cat"/>
</dbReference>
<dbReference type="STRING" id="926556.Echvi_1698"/>
<dbReference type="InterPro" id="IPR008979">
    <property type="entry name" value="Galactose-bd-like_sf"/>
</dbReference>
<dbReference type="SUPFAM" id="SSF49303">
    <property type="entry name" value="beta-Galactosidase/glucuronidase domain"/>
    <property type="match status" value="2"/>
</dbReference>
<dbReference type="Pfam" id="PF00703">
    <property type="entry name" value="Glyco_hydro_2"/>
    <property type="match status" value="1"/>
</dbReference>
<dbReference type="PATRIC" id="fig|926556.3.peg.1804"/>
<dbReference type="GO" id="GO:0030246">
    <property type="term" value="F:carbohydrate binding"/>
    <property type="evidence" value="ECO:0007669"/>
    <property type="project" value="InterPro"/>
</dbReference>
<dbReference type="EC" id="3.2.1.23" evidence="5 10"/>
<dbReference type="EMBL" id="CP003346">
    <property type="protein sequence ID" value="AGA77963.1"/>
    <property type="molecule type" value="Genomic_DNA"/>
</dbReference>
<dbReference type="SUPFAM" id="SSF51445">
    <property type="entry name" value="(Trans)glycosidases"/>
    <property type="match status" value="1"/>
</dbReference>
<dbReference type="InterPro" id="IPR006104">
    <property type="entry name" value="Glyco_hydro_2_N"/>
</dbReference>
<dbReference type="Gene3D" id="2.60.40.10">
    <property type="entry name" value="Immunoglobulins"/>
    <property type="match status" value="2"/>
</dbReference>
<feature type="signal peptide" evidence="11">
    <location>
        <begin position="1"/>
        <end position="19"/>
    </location>
</feature>
<evidence type="ECO:0000256" key="9">
    <source>
        <dbReference type="ARBA" id="ARBA00032230"/>
    </source>
</evidence>
<dbReference type="Gene3D" id="2.60.120.260">
    <property type="entry name" value="Galactose-binding domain-like"/>
    <property type="match status" value="1"/>
</dbReference>
<evidence type="ECO:0000256" key="11">
    <source>
        <dbReference type="SAM" id="SignalP"/>
    </source>
</evidence>
<evidence type="ECO:0000313" key="13">
    <source>
        <dbReference type="EMBL" id="AGA77963.1"/>
    </source>
</evidence>
<organism evidence="13 14">
    <name type="scientific">Echinicola vietnamensis (strain DSM 17526 / LMG 23754 / KMM 6221)</name>
    <dbReference type="NCBI Taxonomy" id="926556"/>
    <lineage>
        <taxon>Bacteria</taxon>
        <taxon>Pseudomonadati</taxon>
        <taxon>Bacteroidota</taxon>
        <taxon>Cytophagia</taxon>
        <taxon>Cytophagales</taxon>
        <taxon>Cyclobacteriaceae</taxon>
        <taxon>Echinicola</taxon>
    </lineage>
</organism>
<protein>
    <recommendedName>
        <fullName evidence="5 10">Beta-galactosidase</fullName>
        <ecNumber evidence="5 10">3.2.1.23</ecNumber>
    </recommendedName>
    <alternativeName>
        <fullName evidence="9 10">Lactase</fullName>
    </alternativeName>
</protein>
<evidence type="ECO:0000256" key="5">
    <source>
        <dbReference type="ARBA" id="ARBA00012756"/>
    </source>
</evidence>
<evidence type="ECO:0000256" key="2">
    <source>
        <dbReference type="ARBA" id="ARBA00001913"/>
    </source>
</evidence>
<dbReference type="PROSITE" id="PS00719">
    <property type="entry name" value="GLYCOSYL_HYDROL_F2_1"/>
    <property type="match status" value="1"/>
</dbReference>
<dbReference type="InterPro" id="IPR032312">
    <property type="entry name" value="LacZ_4"/>
</dbReference>
<dbReference type="Pfam" id="PF02929">
    <property type="entry name" value="Bgal_small_N"/>
    <property type="match status" value="1"/>
</dbReference>
<dbReference type="InterPro" id="IPR017853">
    <property type="entry name" value="GH"/>
</dbReference>
<dbReference type="InterPro" id="IPR004199">
    <property type="entry name" value="B-gal_small/dom_5"/>
</dbReference>
<dbReference type="GO" id="GO:0004565">
    <property type="term" value="F:beta-galactosidase activity"/>
    <property type="evidence" value="ECO:0007669"/>
    <property type="project" value="UniProtKB-EC"/>
</dbReference>
<dbReference type="InterPro" id="IPR014718">
    <property type="entry name" value="GH-type_carb-bd"/>
</dbReference>
<dbReference type="Pfam" id="PF02836">
    <property type="entry name" value="Glyco_hydro_2_C"/>
    <property type="match status" value="1"/>
</dbReference>
<evidence type="ECO:0000259" key="12">
    <source>
        <dbReference type="SMART" id="SM01038"/>
    </source>
</evidence>
<dbReference type="SUPFAM" id="SSF49785">
    <property type="entry name" value="Galactose-binding domain-like"/>
    <property type="match status" value="1"/>
</dbReference>
<name>L0FY39_ECHVK</name>
<dbReference type="SUPFAM" id="SSF74650">
    <property type="entry name" value="Galactose mutarotase-like"/>
    <property type="match status" value="1"/>
</dbReference>
<dbReference type="GO" id="GO:0005990">
    <property type="term" value="P:lactose catabolic process"/>
    <property type="evidence" value="ECO:0007669"/>
    <property type="project" value="TreeGrafter"/>
</dbReference>
<dbReference type="OrthoDB" id="9802773at2"/>
<evidence type="ECO:0000256" key="3">
    <source>
        <dbReference type="ARBA" id="ARBA00007401"/>
    </source>
</evidence>
<dbReference type="eggNOG" id="COG3250">
    <property type="taxonomic scope" value="Bacteria"/>
</dbReference>
<dbReference type="Pfam" id="PF16353">
    <property type="entry name" value="LacZ_4"/>
    <property type="match status" value="1"/>
</dbReference>
<evidence type="ECO:0000313" key="14">
    <source>
        <dbReference type="Proteomes" id="UP000010796"/>
    </source>
</evidence>
<dbReference type="HOGENOM" id="CLU_002346_1_1_10"/>
<accession>L0FY39</accession>
<evidence type="ECO:0000256" key="4">
    <source>
        <dbReference type="ARBA" id="ARBA00011245"/>
    </source>
</evidence>
<dbReference type="PRINTS" id="PR00132">
    <property type="entry name" value="GLHYDRLASE2"/>
</dbReference>
<dbReference type="RefSeq" id="WP_015265525.1">
    <property type="nucleotide sequence ID" value="NC_019904.1"/>
</dbReference>
<feature type="chain" id="PRO_5003942030" description="Beta-galactosidase" evidence="11">
    <location>
        <begin position="20"/>
        <end position="1080"/>
    </location>
</feature>
<dbReference type="InterPro" id="IPR013783">
    <property type="entry name" value="Ig-like_fold"/>
</dbReference>
<dbReference type="SMART" id="SM01038">
    <property type="entry name" value="Bgal_small_N"/>
    <property type="match status" value="1"/>
</dbReference>
<dbReference type="PANTHER" id="PTHR46323:SF2">
    <property type="entry name" value="BETA-GALACTOSIDASE"/>
    <property type="match status" value="1"/>
</dbReference>
<dbReference type="InterPro" id="IPR036156">
    <property type="entry name" value="Beta-gal/glucu_dom_sf"/>
</dbReference>
<comment type="cofactor">
    <cofactor evidence="2">
        <name>Ca(2+)</name>
        <dbReference type="ChEBI" id="CHEBI:29108"/>
    </cofactor>
</comment>
<dbReference type="InterPro" id="IPR011013">
    <property type="entry name" value="Gal_mutarotase_sf_dom"/>
</dbReference>
<evidence type="ECO:0000256" key="1">
    <source>
        <dbReference type="ARBA" id="ARBA00001412"/>
    </source>
</evidence>
<dbReference type="AlphaFoldDB" id="L0FY39"/>
<dbReference type="PROSITE" id="PS00608">
    <property type="entry name" value="GLYCOSYL_HYDROL_F2_2"/>
    <property type="match status" value="1"/>
</dbReference>
<dbReference type="Pfam" id="PF02837">
    <property type="entry name" value="Glyco_hydro_2_N"/>
    <property type="match status" value="1"/>
</dbReference>
<dbReference type="GO" id="GO:0009341">
    <property type="term" value="C:beta-galactosidase complex"/>
    <property type="evidence" value="ECO:0007669"/>
    <property type="project" value="InterPro"/>
</dbReference>
<keyword evidence="8 10" id="KW-0326">Glycosidase</keyword>
<dbReference type="InterPro" id="IPR023230">
    <property type="entry name" value="Glyco_hydro_2_CS"/>
</dbReference>
<comment type="catalytic activity">
    <reaction evidence="1 10">
        <text>Hydrolysis of terminal non-reducing beta-D-galactose residues in beta-D-galactosides.</text>
        <dbReference type="EC" id="3.2.1.23"/>
    </reaction>
</comment>
<evidence type="ECO:0000256" key="10">
    <source>
        <dbReference type="RuleBase" id="RU361154"/>
    </source>
</evidence>
<evidence type="ECO:0000256" key="6">
    <source>
        <dbReference type="ARBA" id="ARBA00022801"/>
    </source>
</evidence>